<dbReference type="SUPFAM" id="SSF50370">
    <property type="entry name" value="Ricin B-like lectins"/>
    <property type="match status" value="1"/>
</dbReference>
<dbReference type="Gene3D" id="2.80.10.50">
    <property type="match status" value="1"/>
</dbReference>
<protein>
    <recommendedName>
        <fullName evidence="2">Ricin B lectin domain-containing protein</fullName>
    </recommendedName>
</protein>
<name>A0A6N3K7M1_9ACTN</name>
<proteinExistence type="predicted"/>
<feature type="domain" description="Ricin B lectin" evidence="2">
    <location>
        <begin position="401"/>
        <end position="527"/>
    </location>
</feature>
<dbReference type="InterPro" id="IPR023346">
    <property type="entry name" value="Lysozyme-like_dom_sf"/>
</dbReference>
<dbReference type="SUPFAM" id="SSF53955">
    <property type="entry name" value="Lysozyme-like"/>
    <property type="match status" value="2"/>
</dbReference>
<dbReference type="Pfam" id="PF00652">
    <property type="entry name" value="Ricin_B_lectin"/>
    <property type="match status" value="1"/>
</dbReference>
<sequence>MTPDAPGARPRPRRIPRGVVAAGAAGLAALSLVVAALSGSVAAARDDEPAARTVSAEHLTAIRTAARSCPALTPARLAGQLMAESGLDARAERTASGGRGLAGLDDERWRTWAPWPDAQRTDSAANILALAHHMCDLAGQVRAAAVPGDPWRLSLAAFHTGFEEVRATEGVPSTAVPYVDEASRYAAYYGRQDGFAETGPANRESERRQPKAVPAAYVRLVVRAGSVCPQVPPAAVAAQLMASSGFDPNLLGDGGRKGIAQFRPELWRAYGPSGASPWDPQAAVPAAGATLCALRRELAALDGDPDLLALAAYRDGTDAVRHTGGDFDARTQEFLRTVREFTDFYALDGRLRGTPVASGTPSPGTRTPKPPASSAARPSTSSPAAGTSKEPEKPAAPVRPAGAKQLVGKETGLCASGGSGDGVRVVLRACREERSQWWTFASDGSVRVEGGLCLDVAWGEKRDGVPVQTAWCSGNPAQKWEWIESQGRRSLFNRATDRCLDVDGHAAGAPLNAWTCVFNVKQTWSLR</sequence>
<evidence type="ECO:0000259" key="2">
    <source>
        <dbReference type="SMART" id="SM00458"/>
    </source>
</evidence>
<dbReference type="EMBL" id="CP031263">
    <property type="protein sequence ID" value="AXH93146.1"/>
    <property type="molecule type" value="Genomic_DNA"/>
</dbReference>
<dbReference type="InterPro" id="IPR035992">
    <property type="entry name" value="Ricin_B-like_lectins"/>
</dbReference>
<dbReference type="InterPro" id="IPR000772">
    <property type="entry name" value="Ricin_B_lectin"/>
</dbReference>
<dbReference type="PROSITE" id="PS50231">
    <property type="entry name" value="RICIN_B_LECTIN"/>
    <property type="match status" value="1"/>
</dbReference>
<gene>
    <name evidence="3" type="ORF">DVH21_26195</name>
</gene>
<evidence type="ECO:0000313" key="3">
    <source>
        <dbReference type="EMBL" id="AXH93146.1"/>
    </source>
</evidence>
<dbReference type="Gene3D" id="1.10.530.10">
    <property type="match status" value="2"/>
</dbReference>
<evidence type="ECO:0000256" key="1">
    <source>
        <dbReference type="SAM" id="MobiDB-lite"/>
    </source>
</evidence>
<dbReference type="CDD" id="cd13399">
    <property type="entry name" value="Slt35-like"/>
    <property type="match status" value="1"/>
</dbReference>
<dbReference type="SMART" id="SM00458">
    <property type="entry name" value="RICIN"/>
    <property type="match status" value="1"/>
</dbReference>
<reference evidence="3 4" key="2">
    <citation type="submission" date="2018-08" db="EMBL/GenBank/DDBJ databases">
        <title>Streptomyces kandeliansis sp. nov., an endophytic bacterium isolated from mangrove plant.</title>
        <authorList>
            <person name="Wang R."/>
        </authorList>
    </citation>
    <scope>NUCLEOTIDE SEQUENCE [LARGE SCALE GENOMIC DNA]</scope>
    <source>
        <strain evidence="4">H14(2018)</strain>
    </source>
</reference>
<dbReference type="RefSeq" id="WP_114920648.1">
    <property type="nucleotide sequence ID" value="NZ_CP031263.1"/>
</dbReference>
<dbReference type="CDD" id="cd00161">
    <property type="entry name" value="beta-trefoil_Ricin-like"/>
    <property type="match status" value="1"/>
</dbReference>
<feature type="region of interest" description="Disordered" evidence="1">
    <location>
        <begin position="352"/>
        <end position="400"/>
    </location>
</feature>
<reference evidence="3 4" key="1">
    <citation type="submission" date="2018-07" db="EMBL/GenBank/DDBJ databases">
        <authorList>
            <person name="Ye Y."/>
        </authorList>
    </citation>
    <scope>NUCLEOTIDE SEQUENCE [LARGE SCALE GENOMIC DNA]</scope>
    <source>
        <strain evidence="4">H14(2018)</strain>
    </source>
</reference>
<dbReference type="AlphaFoldDB" id="A0A6N3K7M1"/>
<dbReference type="Proteomes" id="UP000253958">
    <property type="component" value="Chromosome"/>
</dbReference>
<evidence type="ECO:0000313" key="4">
    <source>
        <dbReference type="Proteomes" id="UP000253958"/>
    </source>
</evidence>
<feature type="compositionally biased region" description="Low complexity" evidence="1">
    <location>
        <begin position="372"/>
        <end position="388"/>
    </location>
</feature>
<accession>A0A6N3K7M1</accession>
<organism evidence="3 4">
    <name type="scientific">Micromonospora aurantiaca</name>
    <name type="common">nom. illeg.</name>
    <dbReference type="NCBI Taxonomy" id="47850"/>
    <lineage>
        <taxon>Bacteria</taxon>
        <taxon>Bacillati</taxon>
        <taxon>Actinomycetota</taxon>
        <taxon>Actinomycetes</taxon>
        <taxon>Micromonosporales</taxon>
        <taxon>Micromonosporaceae</taxon>
        <taxon>Micromonospora</taxon>
    </lineage>
</organism>